<protein>
    <submittedName>
        <fullName evidence="2">Uncharacterized protein</fullName>
    </submittedName>
</protein>
<evidence type="ECO:0000256" key="1">
    <source>
        <dbReference type="SAM" id="MobiDB-lite"/>
    </source>
</evidence>
<dbReference type="AlphaFoldDB" id="A0A0L9T768"/>
<evidence type="ECO:0000313" key="3">
    <source>
        <dbReference type="Proteomes" id="UP000053144"/>
    </source>
</evidence>
<proteinExistence type="predicted"/>
<feature type="region of interest" description="Disordered" evidence="1">
    <location>
        <begin position="1"/>
        <end position="57"/>
    </location>
</feature>
<name>A0A0L9T768_PHAAN</name>
<accession>A0A0L9T768</accession>
<gene>
    <name evidence="2" type="ORF">LR48_Vigan238s003400</name>
</gene>
<dbReference type="EMBL" id="KQ258309">
    <property type="protein sequence ID" value="KOM26201.1"/>
    <property type="molecule type" value="Genomic_DNA"/>
</dbReference>
<dbReference type="Proteomes" id="UP000053144">
    <property type="component" value="Unassembled WGS sequence"/>
</dbReference>
<reference evidence="3" key="1">
    <citation type="journal article" date="2015" name="Proc. Natl. Acad. Sci. U.S.A.">
        <title>Genome sequencing of adzuki bean (Vigna angularis) provides insight into high starch and low fat accumulation and domestication.</title>
        <authorList>
            <person name="Yang K."/>
            <person name="Tian Z."/>
            <person name="Chen C."/>
            <person name="Luo L."/>
            <person name="Zhao B."/>
            <person name="Wang Z."/>
            <person name="Yu L."/>
            <person name="Li Y."/>
            <person name="Sun Y."/>
            <person name="Li W."/>
            <person name="Chen Y."/>
            <person name="Li Y."/>
            <person name="Zhang Y."/>
            <person name="Ai D."/>
            <person name="Zhao J."/>
            <person name="Shang C."/>
            <person name="Ma Y."/>
            <person name="Wu B."/>
            <person name="Wang M."/>
            <person name="Gao L."/>
            <person name="Sun D."/>
            <person name="Zhang P."/>
            <person name="Guo F."/>
            <person name="Wang W."/>
            <person name="Li Y."/>
            <person name="Wang J."/>
            <person name="Varshney R.K."/>
            <person name="Wang J."/>
            <person name="Ling H.Q."/>
            <person name="Wan P."/>
        </authorList>
    </citation>
    <scope>NUCLEOTIDE SEQUENCE</scope>
    <source>
        <strain evidence="3">cv. Jingnong 6</strain>
    </source>
</reference>
<sequence>MAFSESPETQTNPENASNPIANRTGRRAPSSLRPIENHNQHKSQFVSAATNPKSPKLLRRRAFISQAPLQRRHPPSTPPSTPKILASCDILPRIITVIQMRHHLQQTCKSKNTAETPFAICKIATLPFSRSWLMTA</sequence>
<evidence type="ECO:0000313" key="2">
    <source>
        <dbReference type="EMBL" id="KOM26201.1"/>
    </source>
</evidence>
<feature type="compositionally biased region" description="Polar residues" evidence="1">
    <location>
        <begin position="1"/>
        <end position="21"/>
    </location>
</feature>
<dbReference type="Gramene" id="KOM26201">
    <property type="protein sequence ID" value="KOM26201"/>
    <property type="gene ID" value="LR48_Vigan238s003400"/>
</dbReference>
<organism evidence="2 3">
    <name type="scientific">Phaseolus angularis</name>
    <name type="common">Azuki bean</name>
    <name type="synonym">Vigna angularis</name>
    <dbReference type="NCBI Taxonomy" id="3914"/>
    <lineage>
        <taxon>Eukaryota</taxon>
        <taxon>Viridiplantae</taxon>
        <taxon>Streptophyta</taxon>
        <taxon>Embryophyta</taxon>
        <taxon>Tracheophyta</taxon>
        <taxon>Spermatophyta</taxon>
        <taxon>Magnoliopsida</taxon>
        <taxon>eudicotyledons</taxon>
        <taxon>Gunneridae</taxon>
        <taxon>Pentapetalae</taxon>
        <taxon>rosids</taxon>
        <taxon>fabids</taxon>
        <taxon>Fabales</taxon>
        <taxon>Fabaceae</taxon>
        <taxon>Papilionoideae</taxon>
        <taxon>50 kb inversion clade</taxon>
        <taxon>NPAAA clade</taxon>
        <taxon>indigoferoid/millettioid clade</taxon>
        <taxon>Phaseoleae</taxon>
        <taxon>Vigna</taxon>
    </lineage>
</organism>
<feature type="compositionally biased region" description="Polar residues" evidence="1">
    <location>
        <begin position="42"/>
        <end position="53"/>
    </location>
</feature>